<organism evidence="1">
    <name type="scientific">Tetraodon nigroviridis</name>
    <name type="common">Spotted green pufferfish</name>
    <name type="synonym">Chelonodon nigroviridis</name>
    <dbReference type="NCBI Taxonomy" id="99883"/>
    <lineage>
        <taxon>Eukaryota</taxon>
        <taxon>Metazoa</taxon>
        <taxon>Chordata</taxon>
        <taxon>Craniata</taxon>
        <taxon>Vertebrata</taxon>
        <taxon>Euteleostomi</taxon>
        <taxon>Actinopterygii</taxon>
        <taxon>Neopterygii</taxon>
        <taxon>Teleostei</taxon>
        <taxon>Neoteleostei</taxon>
        <taxon>Acanthomorphata</taxon>
        <taxon>Eupercaria</taxon>
        <taxon>Tetraodontiformes</taxon>
        <taxon>Tetradontoidea</taxon>
        <taxon>Tetraodontidae</taxon>
        <taxon>Tetraodon</taxon>
    </lineage>
</organism>
<reference evidence="1" key="1">
    <citation type="journal article" date="2004" name="Nature">
        <title>Genome duplication in the teleost fish Tetraodon nigroviridis reveals the early vertebrate proto-karyotype.</title>
        <authorList>
            <person name="Jaillon O."/>
            <person name="Aury J.-M."/>
            <person name="Brunet F."/>
            <person name="Petit J.-L."/>
            <person name="Stange-Thomann N."/>
            <person name="Mauceli E."/>
            <person name="Bouneau L."/>
            <person name="Fischer C."/>
            <person name="Ozouf-Costaz C."/>
            <person name="Bernot A."/>
            <person name="Nicaud S."/>
            <person name="Jaffe D."/>
            <person name="Fisher S."/>
            <person name="Lutfalla G."/>
            <person name="Dossat C."/>
            <person name="Segurens B."/>
            <person name="Dasilva C."/>
            <person name="Salanoubat M."/>
            <person name="Levy M."/>
            <person name="Boudet N."/>
            <person name="Castellano S."/>
            <person name="Anthouard V."/>
            <person name="Jubin C."/>
            <person name="Castelli V."/>
            <person name="Katinka M."/>
            <person name="Vacherie B."/>
            <person name="Biemont C."/>
            <person name="Skalli Z."/>
            <person name="Cattolico L."/>
            <person name="Poulain J."/>
            <person name="De Berardinis V."/>
            <person name="Cruaud C."/>
            <person name="Duprat S."/>
            <person name="Brottier P."/>
            <person name="Coutanceau J.-P."/>
            <person name="Gouzy J."/>
            <person name="Parra G."/>
            <person name="Lardier G."/>
            <person name="Chapple C."/>
            <person name="McKernan K.J."/>
            <person name="McEwan P."/>
            <person name="Bosak S."/>
            <person name="Kellis M."/>
            <person name="Volff J.-N."/>
            <person name="Guigo R."/>
            <person name="Zody M.C."/>
            <person name="Mesirov J."/>
            <person name="Lindblad-Toh K."/>
            <person name="Birren B."/>
            <person name="Nusbaum C."/>
            <person name="Kahn D."/>
            <person name="Robinson-Rechavi M."/>
            <person name="Laudet V."/>
            <person name="Schachter V."/>
            <person name="Quetier F."/>
            <person name="Saurin W."/>
            <person name="Scarpelli C."/>
            <person name="Wincker P."/>
            <person name="Lander E.S."/>
            <person name="Weissenbach J."/>
            <person name="Roest Crollius H."/>
        </authorList>
    </citation>
    <scope>NUCLEOTIDE SEQUENCE [LARGE SCALE GENOMIC DNA]</scope>
</reference>
<feature type="non-terminal residue" evidence="1">
    <location>
        <position position="1"/>
    </location>
</feature>
<comment type="caution">
    <text evidence="1">The sequence shown here is derived from an EMBL/GenBank/DDBJ whole genome shotgun (WGS) entry which is preliminary data.</text>
</comment>
<reference evidence="1" key="2">
    <citation type="submission" date="2004-02" db="EMBL/GenBank/DDBJ databases">
        <authorList>
            <consortium name="Genoscope"/>
            <consortium name="Whitehead Institute Centre for Genome Research"/>
        </authorList>
    </citation>
    <scope>NUCLEOTIDE SEQUENCE</scope>
</reference>
<protein>
    <submittedName>
        <fullName evidence="1">(spotted green pufferfish) hypothetical protein</fullName>
    </submittedName>
</protein>
<gene>
    <name evidence="1" type="ORF">GSTENG00005832001</name>
</gene>
<name>Q4T7A8_TETNG</name>
<dbReference type="EMBL" id="CAAE01008184">
    <property type="protein sequence ID" value="CAF91224.1"/>
    <property type="molecule type" value="Genomic_DNA"/>
</dbReference>
<dbReference type="KEGG" id="tng:GSTEN00005832G001"/>
<sequence>PDPNTSGFQDRTKAKIRAVWRVCFDSGGGKIKGG</sequence>
<accession>Q4T7A8</accession>
<proteinExistence type="predicted"/>
<evidence type="ECO:0000313" key="1">
    <source>
        <dbReference type="EMBL" id="CAF91224.1"/>
    </source>
</evidence>
<dbReference type="AlphaFoldDB" id="Q4T7A8"/>